<feature type="compositionally biased region" description="Polar residues" evidence="1">
    <location>
        <begin position="34"/>
        <end position="43"/>
    </location>
</feature>
<keyword evidence="3" id="KW-1185">Reference proteome</keyword>
<organism evidence="2 3">
    <name type="scientific">Collybiopsis luxurians FD-317 M1</name>
    <dbReference type="NCBI Taxonomy" id="944289"/>
    <lineage>
        <taxon>Eukaryota</taxon>
        <taxon>Fungi</taxon>
        <taxon>Dikarya</taxon>
        <taxon>Basidiomycota</taxon>
        <taxon>Agaricomycotina</taxon>
        <taxon>Agaricomycetes</taxon>
        <taxon>Agaricomycetidae</taxon>
        <taxon>Agaricales</taxon>
        <taxon>Marasmiineae</taxon>
        <taxon>Omphalotaceae</taxon>
        <taxon>Collybiopsis</taxon>
        <taxon>Collybiopsis luxurians</taxon>
    </lineage>
</organism>
<dbReference type="SUPFAM" id="SSF52540">
    <property type="entry name" value="P-loop containing nucleoside triphosphate hydrolases"/>
    <property type="match status" value="1"/>
</dbReference>
<dbReference type="HOGENOM" id="CLU_976780_0_0_1"/>
<feature type="region of interest" description="Disordered" evidence="1">
    <location>
        <begin position="1"/>
        <end position="56"/>
    </location>
</feature>
<evidence type="ECO:0008006" key="4">
    <source>
        <dbReference type="Google" id="ProtNLM"/>
    </source>
</evidence>
<protein>
    <recommendedName>
        <fullName evidence="4">NB-ARC domain-containing protein</fullName>
    </recommendedName>
</protein>
<accession>A0A0D0CF33</accession>
<evidence type="ECO:0000256" key="1">
    <source>
        <dbReference type="SAM" id="MobiDB-lite"/>
    </source>
</evidence>
<dbReference type="OrthoDB" id="2941463at2759"/>
<evidence type="ECO:0000313" key="3">
    <source>
        <dbReference type="Proteomes" id="UP000053593"/>
    </source>
</evidence>
<gene>
    <name evidence="2" type="ORF">GYMLUDRAFT_247705</name>
</gene>
<sequence length="285" mass="31191">MPTNKGFHWRRFLRPGSARASKESVHSGTEAALPTTSSTSSEMHQPPKRSVEPLGPASILSGASNFGIHGSPTFNAAGRDLHVQVNQYHNKDEIDALRHDLGKLMEGRKPDLHLLPSQVLICPSPSPYFVGRQDILDQLSGIFAIPAANVGLQQKVVPLVASGGTGKTQVVLKFVAENQSRFSNIWFFNATSDVTLTANLKELGKALGIGEETEEVKKYLARNQENWLCIFDNADDDQLYIKDYIPSCNHGNIIITSRLKDTAQMASPGVDINFGDLAKDDAIWL</sequence>
<dbReference type="Gene3D" id="3.40.50.300">
    <property type="entry name" value="P-loop containing nucleotide triphosphate hydrolases"/>
    <property type="match status" value="1"/>
</dbReference>
<dbReference type="InterPro" id="IPR027417">
    <property type="entry name" value="P-loop_NTPase"/>
</dbReference>
<proteinExistence type="predicted"/>
<reference evidence="2 3" key="1">
    <citation type="submission" date="2014-04" db="EMBL/GenBank/DDBJ databases">
        <title>Evolutionary Origins and Diversification of the Mycorrhizal Mutualists.</title>
        <authorList>
            <consortium name="DOE Joint Genome Institute"/>
            <consortium name="Mycorrhizal Genomics Consortium"/>
            <person name="Kohler A."/>
            <person name="Kuo A."/>
            <person name="Nagy L.G."/>
            <person name="Floudas D."/>
            <person name="Copeland A."/>
            <person name="Barry K.W."/>
            <person name="Cichocki N."/>
            <person name="Veneault-Fourrey C."/>
            <person name="LaButti K."/>
            <person name="Lindquist E.A."/>
            <person name="Lipzen A."/>
            <person name="Lundell T."/>
            <person name="Morin E."/>
            <person name="Murat C."/>
            <person name="Riley R."/>
            <person name="Ohm R."/>
            <person name="Sun H."/>
            <person name="Tunlid A."/>
            <person name="Henrissat B."/>
            <person name="Grigoriev I.V."/>
            <person name="Hibbett D.S."/>
            <person name="Martin F."/>
        </authorList>
    </citation>
    <scope>NUCLEOTIDE SEQUENCE [LARGE SCALE GENOMIC DNA]</scope>
    <source>
        <strain evidence="2 3">FD-317 M1</strain>
    </source>
</reference>
<dbReference type="PANTHER" id="PTHR35205:SF1">
    <property type="entry name" value="ZU5 DOMAIN-CONTAINING PROTEIN"/>
    <property type="match status" value="1"/>
</dbReference>
<dbReference type="EMBL" id="KN834796">
    <property type="protein sequence ID" value="KIK56682.1"/>
    <property type="molecule type" value="Genomic_DNA"/>
</dbReference>
<evidence type="ECO:0000313" key="2">
    <source>
        <dbReference type="EMBL" id="KIK56682.1"/>
    </source>
</evidence>
<dbReference type="PANTHER" id="PTHR35205">
    <property type="entry name" value="NB-ARC AND TPR DOMAIN PROTEIN"/>
    <property type="match status" value="1"/>
</dbReference>
<dbReference type="AlphaFoldDB" id="A0A0D0CF33"/>
<dbReference type="Proteomes" id="UP000053593">
    <property type="component" value="Unassembled WGS sequence"/>
</dbReference>
<name>A0A0D0CF33_9AGAR</name>